<dbReference type="InterPro" id="IPR001247">
    <property type="entry name" value="ExoRNase_PH_dom1"/>
</dbReference>
<dbReference type="InterPro" id="IPR004087">
    <property type="entry name" value="KH_dom"/>
</dbReference>
<reference evidence="11 12" key="1">
    <citation type="submission" date="2024-09" db="EMBL/GenBank/DDBJ databases">
        <authorList>
            <person name="D'Angelo T."/>
        </authorList>
    </citation>
    <scope>NUCLEOTIDE SEQUENCE [LARGE SCALE GENOMIC DNA]</scope>
    <source>
        <strain evidence="11">SAG AM-311-F02</strain>
    </source>
</reference>
<dbReference type="InterPro" id="IPR036345">
    <property type="entry name" value="ExoRNase_PH_dom2_sf"/>
</dbReference>
<evidence type="ECO:0000313" key="12">
    <source>
        <dbReference type="Proteomes" id="UP001594288"/>
    </source>
</evidence>
<evidence type="ECO:0000256" key="2">
    <source>
        <dbReference type="ARBA" id="ARBA00012416"/>
    </source>
</evidence>
<dbReference type="PROSITE" id="PS50084">
    <property type="entry name" value="KH_TYPE_1"/>
    <property type="match status" value="1"/>
</dbReference>
<dbReference type="EMBL" id="JBHPEI010000049">
    <property type="protein sequence ID" value="MFC1799966.1"/>
    <property type="molecule type" value="Genomic_DNA"/>
</dbReference>
<comment type="caution">
    <text evidence="11">The sequence shown here is derived from an EMBL/GenBank/DDBJ whole genome shotgun (WGS) entry which is preliminary data.</text>
</comment>
<keyword evidence="5 11" id="KW-0548">Nucleotidyltransferase</keyword>
<dbReference type="InterPro" id="IPR004088">
    <property type="entry name" value="KH_dom_type_1"/>
</dbReference>
<organism evidence="11 12">
    <name type="scientific">Eiseniibacteriota bacterium</name>
    <dbReference type="NCBI Taxonomy" id="2212470"/>
    <lineage>
        <taxon>Bacteria</taxon>
        <taxon>Candidatus Eiseniibacteriota</taxon>
    </lineage>
</organism>
<dbReference type="InterPro" id="IPR003029">
    <property type="entry name" value="S1_domain"/>
</dbReference>
<evidence type="ECO:0000256" key="7">
    <source>
        <dbReference type="NCBIfam" id="TIGR03591"/>
    </source>
</evidence>
<dbReference type="EC" id="2.7.7.8" evidence="2 7"/>
<dbReference type="Pfam" id="PF00575">
    <property type="entry name" value="S1"/>
    <property type="match status" value="1"/>
</dbReference>
<keyword evidence="6 8" id="KW-0694">RNA-binding</keyword>
<dbReference type="Gene3D" id="3.30.230.70">
    <property type="entry name" value="GHMP Kinase, N-terminal domain"/>
    <property type="match status" value="1"/>
</dbReference>
<dbReference type="Gene3D" id="3.30.1370.10">
    <property type="entry name" value="K Homology domain, type 1"/>
    <property type="match status" value="1"/>
</dbReference>
<dbReference type="InterPro" id="IPR012162">
    <property type="entry name" value="PNPase"/>
</dbReference>
<dbReference type="InterPro" id="IPR020568">
    <property type="entry name" value="Ribosomal_Su5_D2-typ_SF"/>
</dbReference>
<proteinExistence type="inferred from homology"/>
<dbReference type="PANTHER" id="PTHR11252:SF0">
    <property type="entry name" value="POLYRIBONUCLEOTIDE NUCLEOTIDYLTRANSFERASE 1, MITOCHONDRIAL"/>
    <property type="match status" value="1"/>
</dbReference>
<feature type="region of interest" description="Disordered" evidence="9">
    <location>
        <begin position="426"/>
        <end position="473"/>
    </location>
</feature>
<dbReference type="Gene3D" id="2.40.50.140">
    <property type="entry name" value="Nucleic acid-binding proteins"/>
    <property type="match status" value="1"/>
</dbReference>
<gene>
    <name evidence="11" type="primary">pnp</name>
    <name evidence="11" type="ORF">ACFL2Z_03540</name>
</gene>
<feature type="non-terminal residue" evidence="11">
    <location>
        <position position="1"/>
    </location>
</feature>
<keyword evidence="4 11" id="KW-0808">Transferase</keyword>
<dbReference type="InterPro" id="IPR027408">
    <property type="entry name" value="PNPase/RNase_PH_dom_sf"/>
</dbReference>
<evidence type="ECO:0000256" key="8">
    <source>
        <dbReference type="PROSITE-ProRule" id="PRU00117"/>
    </source>
</evidence>
<evidence type="ECO:0000259" key="10">
    <source>
        <dbReference type="PROSITE" id="PS50126"/>
    </source>
</evidence>
<dbReference type="PROSITE" id="PS50126">
    <property type="entry name" value="S1"/>
    <property type="match status" value="1"/>
</dbReference>
<dbReference type="NCBIfam" id="NF008805">
    <property type="entry name" value="PRK11824.1"/>
    <property type="match status" value="1"/>
</dbReference>
<evidence type="ECO:0000256" key="4">
    <source>
        <dbReference type="ARBA" id="ARBA00022679"/>
    </source>
</evidence>
<dbReference type="SMART" id="SM00316">
    <property type="entry name" value="S1"/>
    <property type="match status" value="1"/>
</dbReference>
<dbReference type="InterPro" id="IPR012340">
    <property type="entry name" value="NA-bd_OB-fold"/>
</dbReference>
<sequence>LLGQSAMSDLPAVEALAETYPESEKEIKNAFYSIEHDEVRRMVSEQGKRIDGRGLEDVRQITCEVGVLPRTHGSAVFTRGQTQSLAAITLGTAVDEQRVDDLEGESSKSYMLHYNFPPFSVGEVRPMRGTARREIGHGALAEKAIKAVIPSPEDFPYTVRVVSEILESNGSSSMATICASSLALMDAGVPVKAAVAGIAMGLVKDGDKYTVLTDILGAEDHHGDMDFKVAGTREGVTTVQMDLKIPGIPMDVIERIVAQAIKARDHIHSVMEQTLSAPREEISSYAPRIVAITIDREKIRDVIGPGGKMIRSIIEETGAVIDIEDDGTVKIASPDGEALQKALDRVNAIIEDPEVGKVYHGTVRRIADFGAFVEILPGKDGLLHISEIENRRVEKVTDVLKEDDKVDVKVLSVERDGKVRLSRRVLLPDYDPNEVRPPRPERRGPRDSRGGSRDSRGGRDSRGSRDGRRPPRR</sequence>
<dbReference type="SUPFAM" id="SSF54791">
    <property type="entry name" value="Eukaryotic type KH-domain (KH-domain type I)"/>
    <property type="match status" value="1"/>
</dbReference>
<feature type="compositionally biased region" description="Basic and acidic residues" evidence="9">
    <location>
        <begin position="433"/>
        <end position="473"/>
    </location>
</feature>
<evidence type="ECO:0000256" key="9">
    <source>
        <dbReference type="SAM" id="MobiDB-lite"/>
    </source>
</evidence>
<protein>
    <recommendedName>
        <fullName evidence="2 7">Polyribonucleotide nucleotidyltransferase</fullName>
        <ecNumber evidence="2 7">2.7.7.8</ecNumber>
    </recommendedName>
</protein>
<dbReference type="Pfam" id="PF01138">
    <property type="entry name" value="RNase_PH"/>
    <property type="match status" value="1"/>
</dbReference>
<evidence type="ECO:0000313" key="11">
    <source>
        <dbReference type="EMBL" id="MFC1799966.1"/>
    </source>
</evidence>
<dbReference type="CDD" id="cd02393">
    <property type="entry name" value="KH-I_PNPase"/>
    <property type="match status" value="1"/>
</dbReference>
<dbReference type="Pfam" id="PF00013">
    <property type="entry name" value="KH_1"/>
    <property type="match status" value="1"/>
</dbReference>
<dbReference type="SUPFAM" id="SSF55666">
    <property type="entry name" value="Ribonuclease PH domain 2-like"/>
    <property type="match status" value="1"/>
</dbReference>
<evidence type="ECO:0000256" key="6">
    <source>
        <dbReference type="ARBA" id="ARBA00022884"/>
    </source>
</evidence>
<comment type="similarity">
    <text evidence="1">Belongs to the polyribonucleotide nucleotidyltransferase family.</text>
</comment>
<dbReference type="SUPFAM" id="SSF54211">
    <property type="entry name" value="Ribosomal protein S5 domain 2-like"/>
    <property type="match status" value="1"/>
</dbReference>
<dbReference type="PANTHER" id="PTHR11252">
    <property type="entry name" value="POLYRIBONUCLEOTIDE NUCLEOTIDYLTRANSFERASE"/>
    <property type="match status" value="1"/>
</dbReference>
<dbReference type="InterPro" id="IPR036612">
    <property type="entry name" value="KH_dom_type_1_sf"/>
</dbReference>
<dbReference type="SUPFAM" id="SSF50249">
    <property type="entry name" value="Nucleic acid-binding proteins"/>
    <property type="match status" value="1"/>
</dbReference>
<dbReference type="SMART" id="SM00322">
    <property type="entry name" value="KH"/>
    <property type="match status" value="1"/>
</dbReference>
<feature type="domain" description="S1 motif" evidence="10">
    <location>
        <begin position="356"/>
        <end position="424"/>
    </location>
</feature>
<dbReference type="NCBIfam" id="TIGR03591">
    <property type="entry name" value="polynuc_phos"/>
    <property type="match status" value="1"/>
</dbReference>
<name>A0ABV6YPG2_UNCEI</name>
<keyword evidence="3" id="KW-0963">Cytoplasm</keyword>
<evidence type="ECO:0000256" key="3">
    <source>
        <dbReference type="ARBA" id="ARBA00022490"/>
    </source>
</evidence>
<dbReference type="InterPro" id="IPR015848">
    <property type="entry name" value="PNPase_PH_RNA-bd_bac/org-type"/>
</dbReference>
<evidence type="ECO:0000256" key="1">
    <source>
        <dbReference type="ARBA" id="ARBA00007404"/>
    </source>
</evidence>
<dbReference type="Pfam" id="PF03726">
    <property type="entry name" value="PNPase"/>
    <property type="match status" value="1"/>
</dbReference>
<evidence type="ECO:0000256" key="5">
    <source>
        <dbReference type="ARBA" id="ARBA00022695"/>
    </source>
</evidence>
<keyword evidence="12" id="KW-1185">Reference proteome</keyword>
<dbReference type="CDD" id="cd11364">
    <property type="entry name" value="RNase_PH_PNPase_2"/>
    <property type="match status" value="1"/>
</dbReference>
<dbReference type="GO" id="GO:0004654">
    <property type="term" value="F:polyribonucleotide nucleotidyltransferase activity"/>
    <property type="evidence" value="ECO:0007669"/>
    <property type="project" value="UniProtKB-EC"/>
</dbReference>
<accession>A0ABV6YPG2</accession>
<dbReference type="CDD" id="cd04472">
    <property type="entry name" value="S1_PNPase"/>
    <property type="match status" value="1"/>
</dbReference>
<dbReference type="Proteomes" id="UP001594288">
    <property type="component" value="Unassembled WGS sequence"/>
</dbReference>